<dbReference type="EMBL" id="JAHLQO010000001">
    <property type="protein sequence ID" value="MBU5668639.1"/>
    <property type="molecule type" value="Genomic_DNA"/>
</dbReference>
<feature type="transmembrane region" description="Helical" evidence="1">
    <location>
        <begin position="59"/>
        <end position="79"/>
    </location>
</feature>
<evidence type="ECO:0000256" key="1">
    <source>
        <dbReference type="SAM" id="Phobius"/>
    </source>
</evidence>
<keyword evidence="1" id="KW-0472">Membrane</keyword>
<organism evidence="2 3">
    <name type="scientific">Peptoniphilus ovalis</name>
    <dbReference type="NCBI Taxonomy" id="2841503"/>
    <lineage>
        <taxon>Bacteria</taxon>
        <taxon>Bacillati</taxon>
        <taxon>Bacillota</taxon>
        <taxon>Tissierellia</taxon>
        <taxon>Tissierellales</taxon>
        <taxon>Peptoniphilaceae</taxon>
        <taxon>Peptoniphilus</taxon>
    </lineage>
</organism>
<dbReference type="Pfam" id="PF04020">
    <property type="entry name" value="Phage_holin_4_2"/>
    <property type="match status" value="1"/>
</dbReference>
<comment type="caution">
    <text evidence="2">The sequence shown here is derived from an EMBL/GenBank/DDBJ whole genome shotgun (WGS) entry which is preliminary data.</text>
</comment>
<dbReference type="RefSeq" id="WP_216548472.1">
    <property type="nucleotide sequence ID" value="NZ_JAHLQO010000001.1"/>
</dbReference>
<accession>A0ABS6FEM5</accession>
<dbReference type="Proteomes" id="UP000783742">
    <property type="component" value="Unassembled WGS sequence"/>
</dbReference>
<sequence>MKKLISLLFVNFLSFYILDALFENIRFLNIESVFIMGIVFALVNMTLKPILKLLSLPINIITLGLFSLVVNAAVLKIAFSLSPNAFIASFGTAFLASIVLSFVNSLIKKIIGTDD</sequence>
<gene>
    <name evidence="2" type="ORF">KQI68_02175</name>
</gene>
<reference evidence="2 3" key="1">
    <citation type="submission" date="2021-06" db="EMBL/GenBank/DDBJ databases">
        <authorList>
            <person name="Sun Q."/>
            <person name="Li D."/>
        </authorList>
    </citation>
    <scope>NUCLEOTIDE SEQUENCE [LARGE SCALE GENOMIC DNA]</scope>
    <source>
        <strain evidence="2 3">MSJ-1</strain>
    </source>
</reference>
<proteinExistence type="predicted"/>
<dbReference type="PANTHER" id="PTHR37309:SF1">
    <property type="entry name" value="SLR0284 PROTEIN"/>
    <property type="match status" value="1"/>
</dbReference>
<keyword evidence="1" id="KW-1133">Transmembrane helix</keyword>
<name>A0ABS6FEM5_9FIRM</name>
<keyword evidence="1" id="KW-0812">Transmembrane</keyword>
<dbReference type="InterPro" id="IPR007165">
    <property type="entry name" value="Phage_holin_4_2"/>
</dbReference>
<keyword evidence="3" id="KW-1185">Reference proteome</keyword>
<dbReference type="PANTHER" id="PTHR37309">
    <property type="entry name" value="SLR0284 PROTEIN"/>
    <property type="match status" value="1"/>
</dbReference>
<feature type="transmembrane region" description="Helical" evidence="1">
    <location>
        <begin position="85"/>
        <end position="107"/>
    </location>
</feature>
<protein>
    <submittedName>
        <fullName evidence="2">Phage holin family protein</fullName>
    </submittedName>
</protein>
<feature type="transmembrane region" description="Helical" evidence="1">
    <location>
        <begin position="30"/>
        <end position="47"/>
    </location>
</feature>
<evidence type="ECO:0000313" key="3">
    <source>
        <dbReference type="Proteomes" id="UP000783742"/>
    </source>
</evidence>
<evidence type="ECO:0000313" key="2">
    <source>
        <dbReference type="EMBL" id="MBU5668639.1"/>
    </source>
</evidence>